<evidence type="ECO:0000256" key="1">
    <source>
        <dbReference type="SAM" id="SignalP"/>
    </source>
</evidence>
<keyword evidence="3" id="KW-1185">Reference proteome</keyword>
<feature type="chain" id="PRO_5047063755" description="DUF1579 domain-containing protein" evidence="1">
    <location>
        <begin position="38"/>
        <end position="182"/>
    </location>
</feature>
<evidence type="ECO:0008006" key="4">
    <source>
        <dbReference type="Google" id="ProtNLM"/>
    </source>
</evidence>
<evidence type="ECO:0000313" key="2">
    <source>
        <dbReference type="EMBL" id="MEJ8811500.1"/>
    </source>
</evidence>
<dbReference type="RefSeq" id="WP_340356792.1">
    <property type="nucleotide sequence ID" value="NZ_JBBKZU010000004.1"/>
</dbReference>
<keyword evidence="1" id="KW-0732">Signal</keyword>
<proteinExistence type="predicted"/>
<name>A0ABU8VCU7_9BURK</name>
<accession>A0ABU8VCU7</accession>
<comment type="caution">
    <text evidence="2">The sequence shown here is derived from an EMBL/GenBank/DDBJ whole genome shotgun (WGS) entry which is preliminary data.</text>
</comment>
<feature type="signal peptide" evidence="1">
    <location>
        <begin position="1"/>
        <end position="37"/>
    </location>
</feature>
<evidence type="ECO:0000313" key="3">
    <source>
        <dbReference type="Proteomes" id="UP001365846"/>
    </source>
</evidence>
<sequence length="182" mass="19623">MPRLLLHLRLSRASLARASRILSVGALVGATSVAAHAQALPPGVHLGMTAQELQAALPTAEPVSRPQRLSGGLLGSWRGEPAPIDGLMFKPTYYFAGGELRRIEYDASTQGLPDGGETAFSTLLKWGRSEFGNELAALDPGSTYVSWSSGELDVILQRTGDARRANLRLIYKQRQLRDASEL</sequence>
<dbReference type="EMBL" id="JBBKZU010000004">
    <property type="protein sequence ID" value="MEJ8811500.1"/>
    <property type="molecule type" value="Genomic_DNA"/>
</dbReference>
<reference evidence="2 3" key="1">
    <citation type="submission" date="2024-03" db="EMBL/GenBank/DDBJ databases">
        <title>Novel species of the genus Variovorax.</title>
        <authorList>
            <person name="Liu Q."/>
            <person name="Xin Y.-H."/>
        </authorList>
    </citation>
    <scope>NUCLEOTIDE SEQUENCE [LARGE SCALE GENOMIC DNA]</scope>
    <source>
        <strain evidence="2 3">KACC 18899</strain>
    </source>
</reference>
<dbReference type="Proteomes" id="UP001365846">
    <property type="component" value="Unassembled WGS sequence"/>
</dbReference>
<gene>
    <name evidence="2" type="ORF">WKW77_10525</name>
</gene>
<protein>
    <recommendedName>
        <fullName evidence="4">DUF1579 domain-containing protein</fullName>
    </recommendedName>
</protein>
<organism evidence="2 3">
    <name type="scientific">Variovorax ureilyticus</name>
    <dbReference type="NCBI Taxonomy" id="1836198"/>
    <lineage>
        <taxon>Bacteria</taxon>
        <taxon>Pseudomonadati</taxon>
        <taxon>Pseudomonadota</taxon>
        <taxon>Betaproteobacteria</taxon>
        <taxon>Burkholderiales</taxon>
        <taxon>Comamonadaceae</taxon>
        <taxon>Variovorax</taxon>
    </lineage>
</organism>